<feature type="compositionally biased region" description="Polar residues" evidence="1">
    <location>
        <begin position="194"/>
        <end position="208"/>
    </location>
</feature>
<feature type="compositionally biased region" description="Polar residues" evidence="1">
    <location>
        <begin position="160"/>
        <end position="175"/>
    </location>
</feature>
<feature type="region of interest" description="Disordered" evidence="1">
    <location>
        <begin position="158"/>
        <end position="284"/>
    </location>
</feature>
<feature type="compositionally biased region" description="Low complexity" evidence="1">
    <location>
        <begin position="106"/>
        <end position="116"/>
    </location>
</feature>
<feature type="region of interest" description="Disordered" evidence="1">
    <location>
        <begin position="32"/>
        <end position="55"/>
    </location>
</feature>
<reference evidence="2" key="1">
    <citation type="submission" date="2020-11" db="EMBL/GenBank/DDBJ databases">
        <authorList>
            <consortium name="DOE Joint Genome Institute"/>
            <person name="Ahrendt S."/>
            <person name="Riley R."/>
            <person name="Andreopoulos W."/>
            <person name="LaButti K."/>
            <person name="Pangilinan J."/>
            <person name="Ruiz-duenas F.J."/>
            <person name="Barrasa J.M."/>
            <person name="Sanchez-Garcia M."/>
            <person name="Camarero S."/>
            <person name="Miyauchi S."/>
            <person name="Serrano A."/>
            <person name="Linde D."/>
            <person name="Babiker R."/>
            <person name="Drula E."/>
            <person name="Ayuso-Fernandez I."/>
            <person name="Pacheco R."/>
            <person name="Padilla G."/>
            <person name="Ferreira P."/>
            <person name="Barriuso J."/>
            <person name="Kellner H."/>
            <person name="Castanera R."/>
            <person name="Alfaro M."/>
            <person name="Ramirez L."/>
            <person name="Pisabarro A.G."/>
            <person name="Kuo A."/>
            <person name="Tritt A."/>
            <person name="Lipzen A."/>
            <person name="He G."/>
            <person name="Yan M."/>
            <person name="Ng V."/>
            <person name="Cullen D."/>
            <person name="Martin F."/>
            <person name="Rosso M.-N."/>
            <person name="Henrissat B."/>
            <person name="Hibbett D."/>
            <person name="Martinez A.T."/>
            <person name="Grigoriev I.V."/>
        </authorList>
    </citation>
    <scope>NUCLEOTIDE SEQUENCE</scope>
    <source>
        <strain evidence="2">AH 44721</strain>
    </source>
</reference>
<organism evidence="2 3">
    <name type="scientific">Gymnopilus junonius</name>
    <name type="common">Spectacular rustgill mushroom</name>
    <name type="synonym">Gymnopilus spectabilis subsp. junonius</name>
    <dbReference type="NCBI Taxonomy" id="109634"/>
    <lineage>
        <taxon>Eukaryota</taxon>
        <taxon>Fungi</taxon>
        <taxon>Dikarya</taxon>
        <taxon>Basidiomycota</taxon>
        <taxon>Agaricomycotina</taxon>
        <taxon>Agaricomycetes</taxon>
        <taxon>Agaricomycetidae</taxon>
        <taxon>Agaricales</taxon>
        <taxon>Agaricineae</taxon>
        <taxon>Hymenogastraceae</taxon>
        <taxon>Gymnopilus</taxon>
    </lineage>
</organism>
<dbReference type="Proteomes" id="UP000724874">
    <property type="component" value="Unassembled WGS sequence"/>
</dbReference>
<proteinExistence type="predicted"/>
<sequence>MPALALLETDRVPGEEELNELYESVLNGFGPIPSESPYSPFPSSGMESHRSSIAIEPMLERPASIAWSVSSQQSNLQIPQPPSQQATPGSSTPRGRRPLPRPPGAPGSIPAPAIPLTVPEIPPSSLPSSSLPEPSISVITEPLRSNLVRMSRKISRVYPRSTSHYSNPSVDSPSVNIAGPSGSEQPYEGEVVPTSPSTEFPDSFNSFLPSYVRNPDEDPNASASLEIAPPAPEDYTGPPLDTYEESMASDSTSNQARFLPLDTPTSGASIAERWDAAPDVPTFM</sequence>
<feature type="compositionally biased region" description="Low complexity" evidence="1">
    <location>
        <begin position="126"/>
        <end position="135"/>
    </location>
</feature>
<dbReference type="AlphaFoldDB" id="A0A9P5NMK9"/>
<protein>
    <submittedName>
        <fullName evidence="2">Uncharacterized protein</fullName>
    </submittedName>
</protein>
<accession>A0A9P5NMK9</accession>
<dbReference type="EMBL" id="JADNYJ010000036">
    <property type="protein sequence ID" value="KAF8902379.1"/>
    <property type="molecule type" value="Genomic_DNA"/>
</dbReference>
<gene>
    <name evidence="2" type="ORF">CPB84DRAFT_1729039</name>
</gene>
<comment type="caution">
    <text evidence="2">The sequence shown here is derived from an EMBL/GenBank/DDBJ whole genome shotgun (WGS) entry which is preliminary data.</text>
</comment>
<feature type="non-terminal residue" evidence="2">
    <location>
        <position position="1"/>
    </location>
</feature>
<name>A0A9P5NMK9_GYMJU</name>
<evidence type="ECO:0000313" key="2">
    <source>
        <dbReference type="EMBL" id="KAF8902379.1"/>
    </source>
</evidence>
<evidence type="ECO:0000256" key="1">
    <source>
        <dbReference type="SAM" id="MobiDB-lite"/>
    </source>
</evidence>
<feature type="compositionally biased region" description="Low complexity" evidence="1">
    <location>
        <begin position="32"/>
        <end position="44"/>
    </location>
</feature>
<keyword evidence="3" id="KW-1185">Reference proteome</keyword>
<feature type="compositionally biased region" description="Polar residues" evidence="1">
    <location>
        <begin position="69"/>
        <end position="86"/>
    </location>
</feature>
<feature type="region of interest" description="Disordered" evidence="1">
    <location>
        <begin position="69"/>
        <end position="135"/>
    </location>
</feature>
<evidence type="ECO:0000313" key="3">
    <source>
        <dbReference type="Proteomes" id="UP000724874"/>
    </source>
</evidence>